<comment type="caution">
    <text evidence="2">The sequence shown here is derived from an EMBL/GenBank/DDBJ whole genome shotgun (WGS) entry which is preliminary data.</text>
</comment>
<gene>
    <name evidence="2" type="ORF">RBWH47_05615</name>
</gene>
<evidence type="ECO:0000256" key="1">
    <source>
        <dbReference type="SAM" id="MobiDB-lite"/>
    </source>
</evidence>
<protein>
    <submittedName>
        <fullName evidence="2">Uncharacterized protein</fullName>
    </submittedName>
</protein>
<dbReference type="PATRIC" id="fig|991778.3.peg.3221"/>
<feature type="compositionally biased region" description="Polar residues" evidence="1">
    <location>
        <begin position="38"/>
        <end position="59"/>
    </location>
</feature>
<name>F2ATI5_RHOBT</name>
<feature type="region of interest" description="Disordered" evidence="1">
    <location>
        <begin position="1"/>
        <end position="67"/>
    </location>
</feature>
<proteinExistence type="predicted"/>
<reference evidence="2 3" key="1">
    <citation type="journal article" date="2013" name="Mar. Genomics">
        <title>Expression of sulfatases in Rhodopirellula baltica and the diversity of sulfatases in the genus Rhodopirellula.</title>
        <authorList>
            <person name="Wegner C.E."/>
            <person name="Richter-Heitmann T."/>
            <person name="Klindworth A."/>
            <person name="Klockow C."/>
            <person name="Richter M."/>
            <person name="Achstetter T."/>
            <person name="Glockner F.O."/>
            <person name="Harder J."/>
        </authorList>
    </citation>
    <scope>NUCLEOTIDE SEQUENCE [LARGE SCALE GENOMIC DNA]</scope>
    <source>
        <strain evidence="2 3">WH47</strain>
    </source>
</reference>
<sequence>MNPTPSRLSNPFFHKHFSTLSQPHPPGTSARHIRPAHSSGTRPSHSQPSIIPTTAQLSVANHDCGKT</sequence>
<accession>F2ATI5</accession>
<dbReference type="AlphaFoldDB" id="F2ATI5"/>
<dbReference type="EMBL" id="AFAR01000167">
    <property type="protein sequence ID" value="EGF27025.1"/>
    <property type="molecule type" value="Genomic_DNA"/>
</dbReference>
<organism evidence="2 3">
    <name type="scientific">Rhodopirellula baltica WH47</name>
    <dbReference type="NCBI Taxonomy" id="991778"/>
    <lineage>
        <taxon>Bacteria</taxon>
        <taxon>Pseudomonadati</taxon>
        <taxon>Planctomycetota</taxon>
        <taxon>Planctomycetia</taxon>
        <taxon>Pirellulales</taxon>
        <taxon>Pirellulaceae</taxon>
        <taxon>Rhodopirellula</taxon>
    </lineage>
</organism>
<evidence type="ECO:0000313" key="2">
    <source>
        <dbReference type="EMBL" id="EGF27025.1"/>
    </source>
</evidence>
<evidence type="ECO:0000313" key="3">
    <source>
        <dbReference type="Proteomes" id="UP000006222"/>
    </source>
</evidence>
<dbReference type="Proteomes" id="UP000006222">
    <property type="component" value="Unassembled WGS sequence"/>
</dbReference>